<evidence type="ECO:0000256" key="1">
    <source>
        <dbReference type="SAM" id="SignalP"/>
    </source>
</evidence>
<feature type="signal peptide" evidence="1">
    <location>
        <begin position="1"/>
        <end position="15"/>
    </location>
</feature>
<organism evidence="2">
    <name type="scientific">Rhizophora mucronata</name>
    <name type="common">Asiatic mangrove</name>
    <dbReference type="NCBI Taxonomy" id="61149"/>
    <lineage>
        <taxon>Eukaryota</taxon>
        <taxon>Viridiplantae</taxon>
        <taxon>Streptophyta</taxon>
        <taxon>Embryophyta</taxon>
        <taxon>Tracheophyta</taxon>
        <taxon>Spermatophyta</taxon>
        <taxon>Magnoliopsida</taxon>
        <taxon>eudicotyledons</taxon>
        <taxon>Gunneridae</taxon>
        <taxon>Pentapetalae</taxon>
        <taxon>rosids</taxon>
        <taxon>fabids</taxon>
        <taxon>Malpighiales</taxon>
        <taxon>Rhizophoraceae</taxon>
        <taxon>Rhizophora</taxon>
    </lineage>
</organism>
<feature type="chain" id="PRO_5015160230" evidence="1">
    <location>
        <begin position="16"/>
        <end position="52"/>
    </location>
</feature>
<dbReference type="EMBL" id="GGEC01063034">
    <property type="protein sequence ID" value="MBX43518.1"/>
    <property type="molecule type" value="Transcribed_RNA"/>
</dbReference>
<protein>
    <submittedName>
        <fullName evidence="2">Uncharacterized protein</fullName>
    </submittedName>
</protein>
<name>A0A2P2NLZ0_RHIMU</name>
<evidence type="ECO:0000313" key="2">
    <source>
        <dbReference type="EMBL" id="MBX43518.1"/>
    </source>
</evidence>
<sequence length="52" mass="5907">MLCFAAFSSLHFLLGHKILFSMPKIIDATTEKKLRMKLSVYSKLSELECTAN</sequence>
<accession>A0A2P2NLZ0</accession>
<proteinExistence type="predicted"/>
<reference evidence="2" key="1">
    <citation type="submission" date="2018-02" db="EMBL/GenBank/DDBJ databases">
        <title>Rhizophora mucronata_Transcriptome.</title>
        <authorList>
            <person name="Meera S.P."/>
            <person name="Sreeshan A."/>
            <person name="Augustine A."/>
        </authorList>
    </citation>
    <scope>NUCLEOTIDE SEQUENCE</scope>
    <source>
        <tissue evidence="2">Leaf</tissue>
    </source>
</reference>
<dbReference type="AlphaFoldDB" id="A0A2P2NLZ0"/>
<keyword evidence="1" id="KW-0732">Signal</keyword>